<keyword evidence="4 8" id="KW-0812">Transmembrane</keyword>
<comment type="domain">
    <text evidence="8">The DHHC domain is required for palmitoyltransferase activity.</text>
</comment>
<gene>
    <name evidence="10" type="ORF">LVIROSA_LOCUS10206</name>
</gene>
<keyword evidence="5 8" id="KW-1133">Transmembrane helix</keyword>
<evidence type="ECO:0000256" key="3">
    <source>
        <dbReference type="ARBA" id="ARBA00022679"/>
    </source>
</evidence>
<evidence type="ECO:0000313" key="11">
    <source>
        <dbReference type="Proteomes" id="UP001157418"/>
    </source>
</evidence>
<dbReference type="GO" id="GO:0019706">
    <property type="term" value="F:protein-cysteine S-palmitoyltransferase activity"/>
    <property type="evidence" value="ECO:0007669"/>
    <property type="project" value="UniProtKB-EC"/>
</dbReference>
<organism evidence="10 11">
    <name type="scientific">Lactuca virosa</name>
    <dbReference type="NCBI Taxonomy" id="75947"/>
    <lineage>
        <taxon>Eukaryota</taxon>
        <taxon>Viridiplantae</taxon>
        <taxon>Streptophyta</taxon>
        <taxon>Embryophyta</taxon>
        <taxon>Tracheophyta</taxon>
        <taxon>Spermatophyta</taxon>
        <taxon>Magnoliopsida</taxon>
        <taxon>eudicotyledons</taxon>
        <taxon>Gunneridae</taxon>
        <taxon>Pentapetalae</taxon>
        <taxon>asterids</taxon>
        <taxon>campanulids</taxon>
        <taxon>Asterales</taxon>
        <taxon>Asteraceae</taxon>
        <taxon>Cichorioideae</taxon>
        <taxon>Cichorieae</taxon>
        <taxon>Lactucinae</taxon>
        <taxon>Lactuca</taxon>
    </lineage>
</organism>
<evidence type="ECO:0000256" key="7">
    <source>
        <dbReference type="ARBA" id="ARBA00023315"/>
    </source>
</evidence>
<accession>A0AAU9M8K8</accession>
<dbReference type="AlphaFoldDB" id="A0AAU9M8K8"/>
<reference evidence="10 11" key="1">
    <citation type="submission" date="2022-01" db="EMBL/GenBank/DDBJ databases">
        <authorList>
            <person name="Xiong W."/>
            <person name="Schranz E."/>
        </authorList>
    </citation>
    <scope>NUCLEOTIDE SEQUENCE [LARGE SCALE GENOMIC DNA]</scope>
</reference>
<dbReference type="EC" id="2.3.1.225" evidence="8"/>
<dbReference type="Proteomes" id="UP001157418">
    <property type="component" value="Unassembled WGS sequence"/>
</dbReference>
<dbReference type="PANTHER" id="PTHR22883">
    <property type="entry name" value="ZINC FINGER DHHC DOMAIN CONTAINING PROTEIN"/>
    <property type="match status" value="1"/>
</dbReference>
<comment type="catalytic activity">
    <reaction evidence="8">
        <text>L-cysteinyl-[protein] + hexadecanoyl-CoA = S-hexadecanoyl-L-cysteinyl-[protein] + CoA</text>
        <dbReference type="Rhea" id="RHEA:36683"/>
        <dbReference type="Rhea" id="RHEA-COMP:10131"/>
        <dbReference type="Rhea" id="RHEA-COMP:11032"/>
        <dbReference type="ChEBI" id="CHEBI:29950"/>
        <dbReference type="ChEBI" id="CHEBI:57287"/>
        <dbReference type="ChEBI" id="CHEBI:57379"/>
        <dbReference type="ChEBI" id="CHEBI:74151"/>
        <dbReference type="EC" id="2.3.1.225"/>
    </reaction>
</comment>
<dbReference type="InterPro" id="IPR001594">
    <property type="entry name" value="Palmitoyltrfase_DHHC"/>
</dbReference>
<dbReference type="InterPro" id="IPR039859">
    <property type="entry name" value="PFA4/ZDH16/20/ERF2-like"/>
</dbReference>
<keyword evidence="6 8" id="KW-0472">Membrane</keyword>
<evidence type="ECO:0000256" key="2">
    <source>
        <dbReference type="ARBA" id="ARBA00008574"/>
    </source>
</evidence>
<dbReference type="PROSITE" id="PS50216">
    <property type="entry name" value="DHHC"/>
    <property type="match status" value="1"/>
</dbReference>
<evidence type="ECO:0000256" key="6">
    <source>
        <dbReference type="ARBA" id="ARBA00023136"/>
    </source>
</evidence>
<dbReference type="PANTHER" id="PTHR22883:SF127">
    <property type="entry name" value="ZDHHC-TYPE PALMITOYLTRANSFERASE 3-RELATED"/>
    <property type="match status" value="1"/>
</dbReference>
<dbReference type="GO" id="GO:0006612">
    <property type="term" value="P:protein targeting to membrane"/>
    <property type="evidence" value="ECO:0007669"/>
    <property type="project" value="TreeGrafter"/>
</dbReference>
<evidence type="ECO:0000259" key="9">
    <source>
        <dbReference type="Pfam" id="PF01529"/>
    </source>
</evidence>
<feature type="domain" description="Palmitoyltransferase DHHC" evidence="9">
    <location>
        <begin position="193"/>
        <end position="299"/>
    </location>
</feature>
<keyword evidence="7 8" id="KW-0012">Acyltransferase</keyword>
<evidence type="ECO:0000256" key="1">
    <source>
        <dbReference type="ARBA" id="ARBA00004127"/>
    </source>
</evidence>
<evidence type="ECO:0000256" key="4">
    <source>
        <dbReference type="ARBA" id="ARBA00022692"/>
    </source>
</evidence>
<comment type="similarity">
    <text evidence="2 8">Belongs to the DHHC palmitoyltransferase family.</text>
</comment>
<name>A0AAU9M8K8_9ASTR</name>
<proteinExistence type="inferred from homology"/>
<comment type="subcellular location">
    <subcellularLocation>
        <location evidence="1">Endomembrane system</location>
        <topology evidence="1">Multi-pass membrane protein</topology>
    </subcellularLocation>
</comment>
<sequence>MKGFMKKQKDTLCPKGLNSFSLALRHSFFSTGDCPATLLDLRRHPPRPPLPPFQTFGPTARHQLYLAPVNGSFRAPLLDIFLLRLFQYYSTFYILSDGIDRDGNIREKMQEVIWTAWFSSCLCDCESIVHLVCLCDCNSTRILSGDPGFVNCKPPNENPDSLSNNETYQEGSELLISDMDQGCPSNESSLLLQRVRYCKHCDAYVKGFDHHCPAFGNCIGQNNHLLFMILLAGFITAEACYIMGASQILSESKEMVGWNETLVSSTMIFSILQVLWQGVFLTWHIYCVCFNIRTDEFIYWKRYPEFQHIVQLQPGETITTTKFINPYDKGILQNLKEFIDARG</sequence>
<comment type="caution">
    <text evidence="10">The sequence shown here is derived from an EMBL/GenBank/DDBJ whole genome shotgun (WGS) entry which is preliminary data.</text>
</comment>
<dbReference type="GO" id="GO:0005794">
    <property type="term" value="C:Golgi apparatus"/>
    <property type="evidence" value="ECO:0007669"/>
    <property type="project" value="TreeGrafter"/>
</dbReference>
<evidence type="ECO:0000313" key="10">
    <source>
        <dbReference type="EMBL" id="CAH1422902.1"/>
    </source>
</evidence>
<keyword evidence="3 8" id="KW-0808">Transferase</keyword>
<dbReference type="GO" id="GO:0005783">
    <property type="term" value="C:endoplasmic reticulum"/>
    <property type="evidence" value="ECO:0007669"/>
    <property type="project" value="TreeGrafter"/>
</dbReference>
<dbReference type="EMBL" id="CAKMRJ010001112">
    <property type="protein sequence ID" value="CAH1422902.1"/>
    <property type="molecule type" value="Genomic_DNA"/>
</dbReference>
<feature type="transmembrane region" description="Helical" evidence="8">
    <location>
        <begin position="225"/>
        <end position="248"/>
    </location>
</feature>
<dbReference type="Pfam" id="PF01529">
    <property type="entry name" value="DHHC"/>
    <property type="match status" value="1"/>
</dbReference>
<keyword evidence="11" id="KW-1185">Reference proteome</keyword>
<evidence type="ECO:0000256" key="5">
    <source>
        <dbReference type="ARBA" id="ARBA00022989"/>
    </source>
</evidence>
<protein>
    <recommendedName>
        <fullName evidence="8">S-acyltransferase</fullName>
        <ecNumber evidence="8">2.3.1.225</ecNumber>
    </recommendedName>
    <alternativeName>
        <fullName evidence="8">Palmitoyltransferase</fullName>
    </alternativeName>
</protein>
<feature type="transmembrane region" description="Helical" evidence="8">
    <location>
        <begin position="268"/>
        <end position="292"/>
    </location>
</feature>
<evidence type="ECO:0000256" key="8">
    <source>
        <dbReference type="RuleBase" id="RU079119"/>
    </source>
</evidence>